<dbReference type="Proteomes" id="UP001160142">
    <property type="component" value="Unassembled WGS sequence"/>
</dbReference>
<keyword evidence="2" id="KW-1185">Reference proteome</keyword>
<evidence type="ECO:0000313" key="2">
    <source>
        <dbReference type="Proteomes" id="UP001160142"/>
    </source>
</evidence>
<gene>
    <name evidence="1" type="ORF">M2152_001826</name>
</gene>
<sequence length="160" mass="17690">MPSALLAVDAPVQTPEGVPEQHVLPSRVIRARIDTDDFFGHQPSSTSELPDPVPLIENLARCVIEILAGARELDQIARWVTDDVHRHLVRRVVLSARARSAKGQRAVRPTFTVGSTRTCEPRDGVVEAVVIVRGRSRVRAVAIRLEGLDRRWRASAITVL</sequence>
<proteinExistence type="predicted"/>
<organism evidence="1 2">
    <name type="scientific">Antiquaquibacter oligotrophicus</name>
    <dbReference type="NCBI Taxonomy" id="2880260"/>
    <lineage>
        <taxon>Bacteria</taxon>
        <taxon>Bacillati</taxon>
        <taxon>Actinomycetota</taxon>
        <taxon>Actinomycetes</taxon>
        <taxon>Micrococcales</taxon>
        <taxon>Microbacteriaceae</taxon>
        <taxon>Antiquaquibacter</taxon>
    </lineage>
</organism>
<dbReference type="EMBL" id="JARXVQ010000001">
    <property type="protein sequence ID" value="MDH6181644.1"/>
    <property type="molecule type" value="Genomic_DNA"/>
</dbReference>
<protein>
    <recommendedName>
        <fullName evidence="3">3-hydroxyacyl-CoA dehydrogenase</fullName>
    </recommendedName>
</protein>
<dbReference type="Pfam" id="PF20060">
    <property type="entry name" value="DUF6459"/>
    <property type="match status" value="1"/>
</dbReference>
<reference evidence="1 2" key="1">
    <citation type="submission" date="2023-04" db="EMBL/GenBank/DDBJ databases">
        <title>Genome Encyclopedia of Bacteria and Archaea VI: Functional Genomics of Type Strains.</title>
        <authorList>
            <person name="Whitman W."/>
        </authorList>
    </citation>
    <scope>NUCLEOTIDE SEQUENCE [LARGE SCALE GENOMIC DNA]</scope>
    <source>
        <strain evidence="1 2">SG_E_30_P1</strain>
    </source>
</reference>
<dbReference type="InterPro" id="IPR045596">
    <property type="entry name" value="DUF6459"/>
</dbReference>
<accession>A0ABT6KR18</accession>
<evidence type="ECO:0000313" key="1">
    <source>
        <dbReference type="EMBL" id="MDH6181644.1"/>
    </source>
</evidence>
<evidence type="ECO:0008006" key="3">
    <source>
        <dbReference type="Google" id="ProtNLM"/>
    </source>
</evidence>
<dbReference type="RefSeq" id="WP_322133952.1">
    <property type="nucleotide sequence ID" value="NZ_CP085036.1"/>
</dbReference>
<comment type="caution">
    <text evidence="1">The sequence shown here is derived from an EMBL/GenBank/DDBJ whole genome shotgun (WGS) entry which is preliminary data.</text>
</comment>
<name>A0ABT6KR18_9MICO</name>